<dbReference type="AlphaFoldDB" id="A0A9D4BP05"/>
<dbReference type="EMBL" id="JAIWYP010000015">
    <property type="protein sequence ID" value="KAH3700067.1"/>
    <property type="molecule type" value="Genomic_DNA"/>
</dbReference>
<proteinExistence type="predicted"/>
<accession>A0A9D4BP05</accession>
<evidence type="ECO:0000313" key="2">
    <source>
        <dbReference type="Proteomes" id="UP000828390"/>
    </source>
</evidence>
<protein>
    <submittedName>
        <fullName evidence="1">Uncharacterized protein</fullName>
    </submittedName>
</protein>
<keyword evidence="2" id="KW-1185">Reference proteome</keyword>
<name>A0A9D4BP05_DREPO</name>
<organism evidence="1 2">
    <name type="scientific">Dreissena polymorpha</name>
    <name type="common">Zebra mussel</name>
    <name type="synonym">Mytilus polymorpha</name>
    <dbReference type="NCBI Taxonomy" id="45954"/>
    <lineage>
        <taxon>Eukaryota</taxon>
        <taxon>Metazoa</taxon>
        <taxon>Spiralia</taxon>
        <taxon>Lophotrochozoa</taxon>
        <taxon>Mollusca</taxon>
        <taxon>Bivalvia</taxon>
        <taxon>Autobranchia</taxon>
        <taxon>Heteroconchia</taxon>
        <taxon>Euheterodonta</taxon>
        <taxon>Imparidentia</taxon>
        <taxon>Neoheterodontei</taxon>
        <taxon>Myida</taxon>
        <taxon>Dreissenoidea</taxon>
        <taxon>Dreissenidae</taxon>
        <taxon>Dreissena</taxon>
    </lineage>
</organism>
<reference evidence="1" key="2">
    <citation type="submission" date="2020-11" db="EMBL/GenBank/DDBJ databases">
        <authorList>
            <person name="McCartney M.A."/>
            <person name="Auch B."/>
            <person name="Kono T."/>
            <person name="Mallez S."/>
            <person name="Becker A."/>
            <person name="Gohl D.M."/>
            <person name="Silverstein K.A.T."/>
            <person name="Koren S."/>
            <person name="Bechman K.B."/>
            <person name="Herman A."/>
            <person name="Abrahante J.E."/>
            <person name="Garbe J."/>
        </authorList>
    </citation>
    <scope>NUCLEOTIDE SEQUENCE</scope>
    <source>
        <strain evidence="1">Duluth1</strain>
        <tissue evidence="1">Whole animal</tissue>
    </source>
</reference>
<comment type="caution">
    <text evidence="1">The sequence shown here is derived from an EMBL/GenBank/DDBJ whole genome shotgun (WGS) entry which is preliminary data.</text>
</comment>
<gene>
    <name evidence="1" type="ORF">DPMN_075035</name>
</gene>
<evidence type="ECO:0000313" key="1">
    <source>
        <dbReference type="EMBL" id="KAH3700067.1"/>
    </source>
</evidence>
<dbReference type="Proteomes" id="UP000828390">
    <property type="component" value="Unassembled WGS sequence"/>
</dbReference>
<reference evidence="1" key="1">
    <citation type="journal article" date="2019" name="bioRxiv">
        <title>The Genome of the Zebra Mussel, Dreissena polymorpha: A Resource for Invasive Species Research.</title>
        <authorList>
            <person name="McCartney M.A."/>
            <person name="Auch B."/>
            <person name="Kono T."/>
            <person name="Mallez S."/>
            <person name="Zhang Y."/>
            <person name="Obille A."/>
            <person name="Becker A."/>
            <person name="Abrahante J.E."/>
            <person name="Garbe J."/>
            <person name="Badalamenti J.P."/>
            <person name="Herman A."/>
            <person name="Mangelson H."/>
            <person name="Liachko I."/>
            <person name="Sullivan S."/>
            <person name="Sone E.D."/>
            <person name="Koren S."/>
            <person name="Silverstein K.A.T."/>
            <person name="Beckman K.B."/>
            <person name="Gohl D.M."/>
        </authorList>
    </citation>
    <scope>NUCLEOTIDE SEQUENCE</scope>
    <source>
        <strain evidence="1">Duluth1</strain>
        <tissue evidence="1">Whole animal</tissue>
    </source>
</reference>
<sequence length="91" mass="10124">MEYLPTDPERKPKFSVEACRNARNEYVRDMISEPGGNNKKLYSYVKGMKSDSSGVAPLKKDGSTHSDASAKAEILNNQFSSVFTKEDCDRG</sequence>